<gene>
    <name evidence="1" type="ORF">A8C56_19100</name>
</gene>
<name>A0A1A9I552_9BACT</name>
<dbReference type="Proteomes" id="UP000077667">
    <property type="component" value="Chromosome"/>
</dbReference>
<accession>A0A1A9I552</accession>
<protein>
    <submittedName>
        <fullName evidence="1">Uncharacterized protein</fullName>
    </submittedName>
</protein>
<dbReference type="EMBL" id="CP015772">
    <property type="protein sequence ID" value="ANH82808.1"/>
    <property type="molecule type" value="Genomic_DNA"/>
</dbReference>
<keyword evidence="2" id="KW-1185">Reference proteome</keyword>
<evidence type="ECO:0000313" key="1">
    <source>
        <dbReference type="EMBL" id="ANH82808.1"/>
    </source>
</evidence>
<evidence type="ECO:0000313" key="2">
    <source>
        <dbReference type="Proteomes" id="UP000077667"/>
    </source>
</evidence>
<reference evidence="1 2" key="1">
    <citation type="submission" date="2016-05" db="EMBL/GenBank/DDBJ databases">
        <title>Niabella ginsenosidivorans BS26 whole genome sequencing.</title>
        <authorList>
            <person name="Im W.T."/>
            <person name="Siddiqi M.Z."/>
        </authorList>
    </citation>
    <scope>NUCLEOTIDE SEQUENCE [LARGE SCALE GENOMIC DNA]</scope>
    <source>
        <strain evidence="1 2">BS26</strain>
    </source>
</reference>
<organism evidence="1 2">
    <name type="scientific">Niabella ginsenosidivorans</name>
    <dbReference type="NCBI Taxonomy" id="1176587"/>
    <lineage>
        <taxon>Bacteria</taxon>
        <taxon>Pseudomonadati</taxon>
        <taxon>Bacteroidota</taxon>
        <taxon>Chitinophagia</taxon>
        <taxon>Chitinophagales</taxon>
        <taxon>Chitinophagaceae</taxon>
        <taxon>Niabella</taxon>
    </lineage>
</organism>
<sequence length="100" mass="11758">MLHNSQQLARLPLLLKIPDDWPFLKRSASYIAVFRQFPFWKAIFSFLVKRRQPSVSEVQQQHPAPRFTALPGIIVFENQFFKETVNAFLKKTPIPSFKKI</sequence>
<proteinExistence type="predicted"/>
<dbReference type="KEGG" id="nia:A8C56_19100"/>
<dbReference type="AlphaFoldDB" id="A0A1A9I552"/>
<dbReference type="STRING" id="1176587.A8C56_19100"/>